<proteinExistence type="predicted"/>
<dbReference type="Proteomes" id="UP000694924">
    <property type="component" value="Unplaced"/>
</dbReference>
<keyword evidence="1" id="KW-1185">Reference proteome</keyword>
<name>A0ABM1ID98_POLDO</name>
<evidence type="ECO:0000313" key="1">
    <source>
        <dbReference type="Proteomes" id="UP000694924"/>
    </source>
</evidence>
<organism evidence="1 2">
    <name type="scientific">Polistes dominula</name>
    <name type="common">European paper wasp</name>
    <name type="synonym">Vespa dominula</name>
    <dbReference type="NCBI Taxonomy" id="743375"/>
    <lineage>
        <taxon>Eukaryota</taxon>
        <taxon>Metazoa</taxon>
        <taxon>Ecdysozoa</taxon>
        <taxon>Arthropoda</taxon>
        <taxon>Hexapoda</taxon>
        <taxon>Insecta</taxon>
        <taxon>Pterygota</taxon>
        <taxon>Neoptera</taxon>
        <taxon>Endopterygota</taxon>
        <taxon>Hymenoptera</taxon>
        <taxon>Apocrita</taxon>
        <taxon>Aculeata</taxon>
        <taxon>Vespoidea</taxon>
        <taxon>Vespidae</taxon>
        <taxon>Polistinae</taxon>
        <taxon>Polistini</taxon>
        <taxon>Polistes</taxon>
    </lineage>
</organism>
<reference evidence="2" key="1">
    <citation type="submission" date="2025-08" db="UniProtKB">
        <authorList>
            <consortium name="RefSeq"/>
        </authorList>
    </citation>
    <scope>IDENTIFICATION</scope>
    <source>
        <tissue evidence="2">Whole body</tissue>
    </source>
</reference>
<gene>
    <name evidence="2" type="primary">LOC107067310</name>
</gene>
<dbReference type="GeneID" id="107067310"/>
<evidence type="ECO:0000313" key="2">
    <source>
        <dbReference type="RefSeq" id="XP_015178185.1"/>
    </source>
</evidence>
<protein>
    <submittedName>
        <fullName evidence="2">Uncharacterized protein LOC107067310</fullName>
    </submittedName>
</protein>
<dbReference type="RefSeq" id="XP_015178185.1">
    <property type="nucleotide sequence ID" value="XM_015322699.1"/>
</dbReference>
<accession>A0ABM1ID98</accession>
<sequence>MAMEQSDLIIHDLEEQCEDAIFEVCDARERYPMLCAEELEKCIRLTNEIQTAKVVQNIKKFNDIEPLTEEQNVILYKESNKQNYPFKCKGVVIKRMKCKFDNLKMVVEQLKREKYCDINKLLNS</sequence>